<evidence type="ECO:0000259" key="3">
    <source>
        <dbReference type="Pfam" id="PF02371"/>
    </source>
</evidence>
<dbReference type="PANTHER" id="PTHR33055:SF13">
    <property type="entry name" value="TRANSPOSASE"/>
    <property type="match status" value="1"/>
</dbReference>
<dbReference type="NCBIfam" id="NF033542">
    <property type="entry name" value="transpos_IS110"/>
    <property type="match status" value="1"/>
</dbReference>
<evidence type="ECO:0000256" key="1">
    <source>
        <dbReference type="SAM" id="MobiDB-lite"/>
    </source>
</evidence>
<feature type="domain" description="Transposase IS110-like N-terminal" evidence="2">
    <location>
        <begin position="7"/>
        <end position="150"/>
    </location>
</feature>
<reference evidence="4 5" key="1">
    <citation type="submission" date="2022-03" db="EMBL/GenBank/DDBJ databases">
        <title>Isotopic signatures of nitrous oxide derived from detoxification processes.</title>
        <authorList>
            <person name="Behrendt U."/>
            <person name="Buchen C."/>
            <person name="Well R."/>
            <person name="Ulrich A."/>
            <person name="Rohe L."/>
            <person name="Kolb S."/>
            <person name="Schloter M."/>
            <person name="Horn M.A."/>
            <person name="Augustin J."/>
        </authorList>
    </citation>
    <scope>NUCLEOTIDE SEQUENCE [LARGE SCALE GENOMIC DNA]</scope>
    <source>
        <strain evidence="4 5">S4-C24</strain>
    </source>
</reference>
<gene>
    <name evidence="4" type="ORF">MNQ99_02635</name>
</gene>
<dbReference type="InterPro" id="IPR047650">
    <property type="entry name" value="Transpos_IS110"/>
</dbReference>
<proteinExistence type="predicted"/>
<sequence>MFEHTFIGLDVHAVDVVGCALNPETGELVRKTLPPDPAVVLQWVRRFKPPVKAVYESGPTGYVLARFLQEAGIDCVVAASSKLLRAPGDHVKTDRRDARVLAEMLAVGSVTEVRIPDAETEALRDLSRLRAAAAKDLAHARQHVNAFLLRHGIRYPKDTKWTLEHHAWLHRQRFTDPVDQFTYDADLEQAELLAVHLKRIDKQLMATASRCRYAPVINALMCLRGIQVTTAFGLAVEIGDWTRFTGSSIGSYLGLVPSEQSSGQSRSQGPITKAGSTYARKLLIEAAWHHRRPFSRPGLRMLHQLDLVDPATRIRALEGNHRLHRKWEHFDARKKKSVKANTAIARELAGWCWSLAVPLQLGEPMNAACPPQQRAHRPTAAATWQARGANRRRDYEQAPDTLRRSILDTRTLRPNNRHAVPNPRISV</sequence>
<dbReference type="Pfam" id="PF02371">
    <property type="entry name" value="Transposase_20"/>
    <property type="match status" value="1"/>
</dbReference>
<evidence type="ECO:0000259" key="2">
    <source>
        <dbReference type="Pfam" id="PF01548"/>
    </source>
</evidence>
<dbReference type="InterPro" id="IPR002525">
    <property type="entry name" value="Transp_IS110-like_N"/>
</dbReference>
<dbReference type="InterPro" id="IPR003346">
    <property type="entry name" value="Transposase_20"/>
</dbReference>
<dbReference type="PANTHER" id="PTHR33055">
    <property type="entry name" value="TRANSPOSASE FOR INSERTION SEQUENCE ELEMENT IS1111A"/>
    <property type="match status" value="1"/>
</dbReference>
<evidence type="ECO:0000313" key="4">
    <source>
        <dbReference type="EMBL" id="UNK46281.1"/>
    </source>
</evidence>
<dbReference type="EMBL" id="CP093326">
    <property type="protein sequence ID" value="UNK46281.1"/>
    <property type="molecule type" value="Genomic_DNA"/>
</dbReference>
<dbReference type="RefSeq" id="WP_241914330.1">
    <property type="nucleotide sequence ID" value="NZ_CP093326.1"/>
</dbReference>
<dbReference type="Proteomes" id="UP000829069">
    <property type="component" value="Chromosome"/>
</dbReference>
<feature type="domain" description="Transposase IS116/IS110/IS902 C-terminal" evidence="3">
    <location>
        <begin position="219"/>
        <end position="291"/>
    </location>
</feature>
<evidence type="ECO:0000313" key="5">
    <source>
        <dbReference type="Proteomes" id="UP000829069"/>
    </source>
</evidence>
<dbReference type="Pfam" id="PF01548">
    <property type="entry name" value="DEDD_Tnp_IS110"/>
    <property type="match status" value="1"/>
</dbReference>
<feature type="region of interest" description="Disordered" evidence="1">
    <location>
        <begin position="383"/>
        <end position="427"/>
    </location>
</feature>
<organism evidence="4 5">
    <name type="scientific">Arthrobacter sulfonylureivorans</name>
    <dbReference type="NCBI Taxonomy" id="2486855"/>
    <lineage>
        <taxon>Bacteria</taxon>
        <taxon>Bacillati</taxon>
        <taxon>Actinomycetota</taxon>
        <taxon>Actinomycetes</taxon>
        <taxon>Micrococcales</taxon>
        <taxon>Micrococcaceae</taxon>
        <taxon>Arthrobacter</taxon>
    </lineage>
</organism>
<accession>A0ABY3W8F6</accession>
<feature type="compositionally biased region" description="Basic and acidic residues" evidence="1">
    <location>
        <begin position="391"/>
        <end position="411"/>
    </location>
</feature>
<name>A0ABY3W8F6_9MICC</name>
<protein>
    <submittedName>
        <fullName evidence="4">IS110 family transposase</fullName>
    </submittedName>
</protein>
<keyword evidence="5" id="KW-1185">Reference proteome</keyword>